<dbReference type="Proteomes" id="UP000683925">
    <property type="component" value="Unassembled WGS sequence"/>
</dbReference>
<keyword evidence="1" id="KW-1133">Transmembrane helix</keyword>
<dbReference type="InterPro" id="IPR052994">
    <property type="entry name" value="Tiny_macrocysts_regulators"/>
</dbReference>
<evidence type="ECO:0008006" key="4">
    <source>
        <dbReference type="Google" id="ProtNLM"/>
    </source>
</evidence>
<accession>A0A8S1T359</accession>
<feature type="transmembrane region" description="Helical" evidence="1">
    <location>
        <begin position="965"/>
        <end position="988"/>
    </location>
</feature>
<evidence type="ECO:0000256" key="1">
    <source>
        <dbReference type="SAM" id="Phobius"/>
    </source>
</evidence>
<evidence type="ECO:0000313" key="2">
    <source>
        <dbReference type="EMBL" id="CAD8148181.1"/>
    </source>
</evidence>
<proteinExistence type="predicted"/>
<keyword evidence="1" id="KW-0472">Membrane</keyword>
<dbReference type="PANTHER" id="PTHR31600:SF2">
    <property type="entry name" value="GAMETE ENRICHED GENE 10 PROTEIN-RELATED"/>
    <property type="match status" value="1"/>
</dbReference>
<dbReference type="OrthoDB" id="299008at2759"/>
<comment type="caution">
    <text evidence="2">The sequence shown here is derived from an EMBL/GenBank/DDBJ whole genome shotgun (WGS) entry which is preliminary data.</text>
</comment>
<gene>
    <name evidence="2" type="ORF">POCTA_138.1.T0200397</name>
</gene>
<protein>
    <recommendedName>
        <fullName evidence="4">Transmembrane protein</fullName>
    </recommendedName>
</protein>
<sequence>MINKKQDSHWFQNLNSSTAIILDKFKYSLIKTLNKIEEEQSITLIHDAFIYLSHKQFCQRSDCICHTTSYYSDVSKIAPLTIQMRQQFYKKKLKQLSCLVYQSVQGSKAKLLEQVINHSIMQYDFGLTIAAIKTLNSILISDSQSTYFSIALQSSSTVQTKIDTNTLALSNNSETAELRECNFNFKINLSLIQRIKIRIIISIAKCEMKNLLSQSFYTYSQNVIIDYLQKFLTFEFQMDDIKTLIIQQAQQKVNYYQKLNQDSSFNLNNIFQITRDTCSSIIKTNNILKSKFSDFPCLSIQNAICYYESEISNNYHEARKVSNQTSMSDEKFLMFNSSLINNKDKIGYLIVEISNDFKQTEIKFASNQFQKLFERKSFDQKLQLDDLLPKFLIKYHPSLMENFLTTGQSKFFQNFQLNFLNTNDGFIKGVRMCYDLTKIEKQQDQLIFAVFFQELSDSKAYILVDGATKYCYFSESFFKKIGFQEHEIKFIKSSNILLNLSITYLLPDYDTLIDINESEIRLQGVDLYFANVFRLFSTIFTEKKVQTSLNTLSKIAWHRKDKLFKYNVNLQITRREFKEFYYIIIEILSVEANSQTNIFDSTNRIECQDYLQKIECSISEESGSYSSGQLNFQYQDIPNKVEVFQGLKNEFILSHHYLDSLSQPRITICEPGRFITPNESSSDTKRKFHSRNQQEFYSQKLSQVDIQALISEKKLDLPYDDEQQQQLKVDQLSDKSSIEDEQKKKFMKKFELVQKLMVHKRPLKLIEILSLLTLQNIIFTIFSLIAITVMFNDLTQVLKEIDTISLHSSIMVKHDIYFSIRATIKIYQEYQKNKVVLNVTNLISPFYNHLTESYLDYQNDLYNQFQNLNLQPYLDDYYLMIYQLESLDNYQLLEKNVTIREALIVYLQYEFAVLDAFINQKDVSNSTFQVFLFTNFVKLHQYLENLTKNLLSESTNRSLSVANKWMLIWIFFQIGALVLAIFNFYCYYNYITFYDKFLLTLKFIEQDLIAQEIERYKEIIKKLKDNGRHVFEYKIDLDLIQQSKINKRQLSIKNKETINKKVIKLRRFSSFMLIFVLNLIFGGYSAIINQRTQIYLNKYEKTANLFKLFQDLSLSGGNCFLYKEILLGFNNYTFYFQQDRENMYQMLFNSLDSIQYYLNLSNSLDFNTYLATDSFIILFNDLKTNSLCSYFTQEYLYSYCQLSFDGVLSQGLVSSLNYVQNTIKTQQAINNFTVKTDYSLYEQEGNQIITRAFLNMSLTFKEDLTSLTQNQTDLAYNLSIAFFIYSFIVTFCLLFYLKQHLTNEYFIIRRIISLIPINVLMFDETLDRYLREIALHQELL</sequence>
<feature type="transmembrane region" description="Helical" evidence="1">
    <location>
        <begin position="1274"/>
        <end position="1297"/>
    </location>
</feature>
<keyword evidence="1" id="KW-0812">Transmembrane</keyword>
<feature type="transmembrane region" description="Helical" evidence="1">
    <location>
        <begin position="1068"/>
        <end position="1087"/>
    </location>
</feature>
<keyword evidence="3" id="KW-1185">Reference proteome</keyword>
<organism evidence="2 3">
    <name type="scientific">Paramecium octaurelia</name>
    <dbReference type="NCBI Taxonomy" id="43137"/>
    <lineage>
        <taxon>Eukaryota</taxon>
        <taxon>Sar</taxon>
        <taxon>Alveolata</taxon>
        <taxon>Ciliophora</taxon>
        <taxon>Intramacronucleata</taxon>
        <taxon>Oligohymenophorea</taxon>
        <taxon>Peniculida</taxon>
        <taxon>Parameciidae</taxon>
        <taxon>Paramecium</taxon>
    </lineage>
</organism>
<dbReference type="OMA" id="RITICEP"/>
<reference evidence="2" key="1">
    <citation type="submission" date="2021-01" db="EMBL/GenBank/DDBJ databases">
        <authorList>
            <consortium name="Genoscope - CEA"/>
            <person name="William W."/>
        </authorList>
    </citation>
    <scope>NUCLEOTIDE SEQUENCE</scope>
</reference>
<dbReference type="EMBL" id="CAJJDP010000020">
    <property type="protein sequence ID" value="CAD8148181.1"/>
    <property type="molecule type" value="Genomic_DNA"/>
</dbReference>
<name>A0A8S1T359_PAROT</name>
<evidence type="ECO:0000313" key="3">
    <source>
        <dbReference type="Proteomes" id="UP000683925"/>
    </source>
</evidence>
<dbReference type="PANTHER" id="PTHR31600">
    <property type="entry name" value="TINY MACROCYSTS PROTEIN B-RELATED"/>
    <property type="match status" value="1"/>
</dbReference>